<gene>
    <name evidence="2" type="ORF">ETU37_16320</name>
</gene>
<evidence type="ECO:0000256" key="1">
    <source>
        <dbReference type="ARBA" id="ARBA00006479"/>
    </source>
</evidence>
<dbReference type="PANTHER" id="PTHR18964">
    <property type="entry name" value="ROK (REPRESSOR, ORF, KINASE) FAMILY"/>
    <property type="match status" value="1"/>
</dbReference>
<dbReference type="Gene3D" id="3.30.420.40">
    <property type="match status" value="4"/>
</dbReference>
<reference evidence="2 3" key="1">
    <citation type="submission" date="2019-01" db="EMBL/GenBank/DDBJ databases">
        <title>Nocardioides guangzhouensis sp. nov., an actinobacterium isolated from soil.</title>
        <authorList>
            <person name="Fu Y."/>
            <person name="Cai Y."/>
            <person name="Lin Z."/>
            <person name="Chen P."/>
        </authorList>
    </citation>
    <scope>NUCLEOTIDE SEQUENCE [LARGE SCALE GENOMIC DNA]</scope>
    <source>
        <strain evidence="2 3">NBRC 105384</strain>
    </source>
</reference>
<dbReference type="SUPFAM" id="SSF53067">
    <property type="entry name" value="Actin-like ATPase domain"/>
    <property type="match status" value="1"/>
</dbReference>
<dbReference type="InterPro" id="IPR000600">
    <property type="entry name" value="ROK"/>
</dbReference>
<keyword evidence="3" id="KW-1185">Reference proteome</keyword>
<dbReference type="CDD" id="cd23763">
    <property type="entry name" value="ASKHA_ATPase_ROK"/>
    <property type="match status" value="1"/>
</dbReference>
<dbReference type="InterPro" id="IPR043129">
    <property type="entry name" value="ATPase_NBD"/>
</dbReference>
<comment type="similarity">
    <text evidence="1">Belongs to the ROK (NagC/XylR) family.</text>
</comment>
<protein>
    <submittedName>
        <fullName evidence="2">ROK family protein</fullName>
    </submittedName>
</protein>
<dbReference type="OrthoDB" id="8772678at2"/>
<dbReference type="RefSeq" id="WP_129988398.1">
    <property type="nucleotide sequence ID" value="NZ_SDPU01000028.1"/>
</dbReference>
<name>A0A4Q5IXA6_9ACTN</name>
<dbReference type="EMBL" id="SDPU01000028">
    <property type="protein sequence ID" value="RYU10807.1"/>
    <property type="molecule type" value="Genomic_DNA"/>
</dbReference>
<organism evidence="2 3">
    <name type="scientific">Nocardioides iriomotensis</name>
    <dbReference type="NCBI Taxonomy" id="715784"/>
    <lineage>
        <taxon>Bacteria</taxon>
        <taxon>Bacillati</taxon>
        <taxon>Actinomycetota</taxon>
        <taxon>Actinomycetes</taxon>
        <taxon>Propionibacteriales</taxon>
        <taxon>Nocardioidaceae</taxon>
        <taxon>Nocardioides</taxon>
    </lineage>
</organism>
<sequence length="268" mass="27140">MTDVALALDAGGTKLLAGLVTRDGTAVLREQVPTPRDHRGCDPDLRTLAALADRVRHRAEAAGFRVVTVGAGMPEYVRDGALTSAEVFAWTRQPGEVLAGLGVPVAVESDVRCAALAEARVRGDAGSLLYLSWGTGLSSTLVVDGRCLTGRRGEAIALGEWPVAAAVDPSWPGNLETYASGRGIAVRGDDAGAAEAVAHAVAALVRVLDPDVVVLGGGVGTSGGPLPARVRDVVPGLLTRTCPPPVQPAVAGADAGLLGAALVAWEAA</sequence>
<dbReference type="Proteomes" id="UP000291189">
    <property type="component" value="Unassembled WGS sequence"/>
</dbReference>
<evidence type="ECO:0000313" key="3">
    <source>
        <dbReference type="Proteomes" id="UP000291189"/>
    </source>
</evidence>
<comment type="caution">
    <text evidence="2">The sequence shown here is derived from an EMBL/GenBank/DDBJ whole genome shotgun (WGS) entry which is preliminary data.</text>
</comment>
<evidence type="ECO:0000313" key="2">
    <source>
        <dbReference type="EMBL" id="RYU10807.1"/>
    </source>
</evidence>
<accession>A0A4Q5IXA6</accession>
<dbReference type="PANTHER" id="PTHR18964:SF149">
    <property type="entry name" value="BIFUNCTIONAL UDP-N-ACETYLGLUCOSAMINE 2-EPIMERASE_N-ACETYLMANNOSAMINE KINASE"/>
    <property type="match status" value="1"/>
</dbReference>
<dbReference type="AlphaFoldDB" id="A0A4Q5IXA6"/>
<dbReference type="Pfam" id="PF00480">
    <property type="entry name" value="ROK"/>
    <property type="match status" value="2"/>
</dbReference>
<proteinExistence type="inferred from homology"/>